<dbReference type="Proteomes" id="UP000007264">
    <property type="component" value="Unassembled WGS sequence"/>
</dbReference>
<keyword evidence="2" id="KW-0645">Protease</keyword>
<evidence type="ECO:0000313" key="7">
    <source>
        <dbReference type="Proteomes" id="UP000007264"/>
    </source>
</evidence>
<evidence type="ECO:0000256" key="3">
    <source>
        <dbReference type="ARBA" id="ARBA00022801"/>
    </source>
</evidence>
<dbReference type="InterPro" id="IPR029045">
    <property type="entry name" value="ClpP/crotonase-like_dom_sf"/>
</dbReference>
<gene>
    <name evidence="6" type="ORF">COCSUDRAFT_16367</name>
</gene>
<dbReference type="AlphaFoldDB" id="I0YVW5"/>
<dbReference type="SUPFAM" id="SSF52096">
    <property type="entry name" value="ClpP/crotonase"/>
    <property type="match status" value="1"/>
</dbReference>
<proteinExistence type="inferred from homology"/>
<evidence type="ECO:0000256" key="2">
    <source>
        <dbReference type="ARBA" id="ARBA00022670"/>
    </source>
</evidence>
<dbReference type="RefSeq" id="XP_005647078.1">
    <property type="nucleotide sequence ID" value="XM_005647021.1"/>
</dbReference>
<dbReference type="EMBL" id="AGSI01000009">
    <property type="protein sequence ID" value="EIE22534.1"/>
    <property type="molecule type" value="Genomic_DNA"/>
</dbReference>
<dbReference type="OrthoDB" id="45421at2759"/>
<protein>
    <recommendedName>
        <fullName evidence="5">Peptidase S49 domain-containing protein</fullName>
    </recommendedName>
</protein>
<evidence type="ECO:0000313" key="6">
    <source>
        <dbReference type="EMBL" id="EIE22534.1"/>
    </source>
</evidence>
<accession>I0YVW5</accession>
<comment type="similarity">
    <text evidence="1">Belongs to the peptidase S49 family.</text>
</comment>
<feature type="domain" description="Peptidase S49" evidence="5">
    <location>
        <begin position="41"/>
        <end position="209"/>
    </location>
</feature>
<name>I0YVW5_COCSC</name>
<dbReference type="PANTHER" id="PTHR33209">
    <property type="entry name" value="PROTEASE 4"/>
    <property type="match status" value="1"/>
</dbReference>
<dbReference type="Gene3D" id="3.90.226.10">
    <property type="entry name" value="2-enoyl-CoA Hydratase, Chain A, domain 1"/>
    <property type="match status" value="2"/>
</dbReference>
<dbReference type="CDD" id="cd07023">
    <property type="entry name" value="S49_Sppa_N_C"/>
    <property type="match status" value="1"/>
</dbReference>
<dbReference type="Pfam" id="PF01343">
    <property type="entry name" value="Peptidase_S49"/>
    <property type="match status" value="1"/>
</dbReference>
<evidence type="ECO:0000256" key="1">
    <source>
        <dbReference type="ARBA" id="ARBA00008683"/>
    </source>
</evidence>
<keyword evidence="4" id="KW-0720">Serine protease</keyword>
<dbReference type="GO" id="GO:0008236">
    <property type="term" value="F:serine-type peptidase activity"/>
    <property type="evidence" value="ECO:0007669"/>
    <property type="project" value="UniProtKB-KW"/>
</dbReference>
<dbReference type="InterPro" id="IPR047272">
    <property type="entry name" value="S49_SppA_C"/>
</dbReference>
<comment type="caution">
    <text evidence="6">The sequence shown here is derived from an EMBL/GenBank/DDBJ whole genome shotgun (WGS) entry which is preliminary data.</text>
</comment>
<keyword evidence="3" id="KW-0378">Hydrolase</keyword>
<organism evidence="6 7">
    <name type="scientific">Coccomyxa subellipsoidea (strain C-169)</name>
    <name type="common">Green microalga</name>
    <dbReference type="NCBI Taxonomy" id="574566"/>
    <lineage>
        <taxon>Eukaryota</taxon>
        <taxon>Viridiplantae</taxon>
        <taxon>Chlorophyta</taxon>
        <taxon>core chlorophytes</taxon>
        <taxon>Trebouxiophyceae</taxon>
        <taxon>Trebouxiophyceae incertae sedis</taxon>
        <taxon>Coccomyxaceae</taxon>
        <taxon>Coccomyxa</taxon>
        <taxon>Coccomyxa subellipsoidea</taxon>
    </lineage>
</organism>
<sequence>MCKKLIEARLDPCIKAVVIRIDSPGGSAVASDTIYREVLRLKEAGKPVIVSMGNVAASGGYYISAPATKIVAQPSTVTGSIGVVFGKFNIAETLRQQGINPCTIAEGKNADAQFPFSDWTPEQERLVNSLVDHIYAGFIRKVKALLSSLALFSHAFPAKRQCAGMSEAQVRKIAKGRVWNGKDALAHGLVDCLGGLQDAIALAKTEAGLPLEVSKLQK</sequence>
<dbReference type="KEGG" id="csl:COCSUDRAFT_16367"/>
<reference evidence="6 7" key="1">
    <citation type="journal article" date="2012" name="Genome Biol.">
        <title>The genome of the polar eukaryotic microalga coccomyxa subellipsoidea reveals traits of cold adaptation.</title>
        <authorList>
            <person name="Blanc G."/>
            <person name="Agarkova I."/>
            <person name="Grimwood J."/>
            <person name="Kuo A."/>
            <person name="Brueggeman A."/>
            <person name="Dunigan D."/>
            <person name="Gurnon J."/>
            <person name="Ladunga I."/>
            <person name="Lindquist E."/>
            <person name="Lucas S."/>
            <person name="Pangilinan J."/>
            <person name="Proschold T."/>
            <person name="Salamov A."/>
            <person name="Schmutz J."/>
            <person name="Weeks D."/>
            <person name="Yamada T."/>
            <person name="Claverie J.M."/>
            <person name="Grigoriev I."/>
            <person name="Van Etten J."/>
            <person name="Lomsadze A."/>
            <person name="Borodovsky M."/>
        </authorList>
    </citation>
    <scope>NUCLEOTIDE SEQUENCE [LARGE SCALE GENOMIC DNA]</scope>
    <source>
        <strain evidence="6 7">C-169</strain>
    </source>
</reference>
<dbReference type="GeneID" id="17040522"/>
<keyword evidence="7" id="KW-1185">Reference proteome</keyword>
<evidence type="ECO:0000256" key="4">
    <source>
        <dbReference type="ARBA" id="ARBA00022825"/>
    </source>
</evidence>
<dbReference type="PANTHER" id="PTHR33209:SF1">
    <property type="entry name" value="PEPTIDASE S49 DOMAIN-CONTAINING PROTEIN"/>
    <property type="match status" value="1"/>
</dbReference>
<dbReference type="GO" id="GO:0006508">
    <property type="term" value="P:proteolysis"/>
    <property type="evidence" value="ECO:0007669"/>
    <property type="project" value="UniProtKB-KW"/>
</dbReference>
<dbReference type="eggNOG" id="ENOG502R7CR">
    <property type="taxonomic scope" value="Eukaryota"/>
</dbReference>
<dbReference type="InterPro" id="IPR004635">
    <property type="entry name" value="Pept_S49_SppA"/>
</dbReference>
<dbReference type="InterPro" id="IPR002142">
    <property type="entry name" value="Peptidase_S49"/>
</dbReference>
<dbReference type="NCBIfam" id="TIGR00706">
    <property type="entry name" value="SppA_dom"/>
    <property type="match status" value="1"/>
</dbReference>
<dbReference type="STRING" id="574566.I0YVW5"/>
<evidence type="ECO:0000259" key="5">
    <source>
        <dbReference type="Pfam" id="PF01343"/>
    </source>
</evidence>